<accession>A0A437QSY1</accession>
<keyword evidence="5" id="KW-1185">Reference proteome</keyword>
<dbReference type="InterPro" id="IPR033116">
    <property type="entry name" value="TRYPSIN_SER"/>
</dbReference>
<dbReference type="InterPro" id="IPR013424">
    <property type="entry name" value="Ice-binding_C"/>
</dbReference>
<dbReference type="InterPro" id="IPR018114">
    <property type="entry name" value="TRYPSIN_HIS"/>
</dbReference>
<dbReference type="InterPro" id="IPR051333">
    <property type="entry name" value="CLIP_Serine_Protease"/>
</dbReference>
<feature type="domain" description="Peptidase S1" evidence="3">
    <location>
        <begin position="14"/>
        <end position="297"/>
    </location>
</feature>
<keyword evidence="1" id="KW-0720">Serine protease</keyword>
<dbReference type="GO" id="GO:0004252">
    <property type="term" value="F:serine-type endopeptidase activity"/>
    <property type="evidence" value="ECO:0007669"/>
    <property type="project" value="InterPro"/>
</dbReference>
<keyword evidence="1 4" id="KW-0645">Protease</keyword>
<dbReference type="NCBIfam" id="TIGR02595">
    <property type="entry name" value="PEP_CTERM"/>
    <property type="match status" value="1"/>
</dbReference>
<keyword evidence="1" id="KW-0378">Hydrolase</keyword>
<evidence type="ECO:0000313" key="4">
    <source>
        <dbReference type="EMBL" id="RVU37569.1"/>
    </source>
</evidence>
<dbReference type="PROSITE" id="PS00134">
    <property type="entry name" value="TRYPSIN_HIS"/>
    <property type="match status" value="1"/>
</dbReference>
<dbReference type="PROSITE" id="PS50240">
    <property type="entry name" value="TRYPSIN_DOM"/>
    <property type="match status" value="1"/>
</dbReference>
<evidence type="ECO:0000313" key="5">
    <source>
        <dbReference type="Proteomes" id="UP000283077"/>
    </source>
</evidence>
<dbReference type="SMART" id="SM00020">
    <property type="entry name" value="Tryp_SPc"/>
    <property type="match status" value="1"/>
</dbReference>
<protein>
    <submittedName>
        <fullName evidence="4">Trypsin-like serine protease</fullName>
    </submittedName>
</protein>
<dbReference type="Gene3D" id="2.40.10.10">
    <property type="entry name" value="Trypsin-like serine proteases"/>
    <property type="match status" value="1"/>
</dbReference>
<dbReference type="InterPro" id="IPR001254">
    <property type="entry name" value="Trypsin_dom"/>
</dbReference>
<gene>
    <name evidence="4" type="ORF">EOE67_10315</name>
</gene>
<feature type="chain" id="PRO_5019207135" evidence="2">
    <location>
        <begin position="22"/>
        <end position="325"/>
    </location>
</feature>
<dbReference type="PROSITE" id="PS00135">
    <property type="entry name" value="TRYPSIN_SER"/>
    <property type="match status" value="1"/>
</dbReference>
<dbReference type="SUPFAM" id="SSF50494">
    <property type="entry name" value="Trypsin-like serine proteases"/>
    <property type="match status" value="1"/>
</dbReference>
<evidence type="ECO:0000259" key="3">
    <source>
        <dbReference type="PROSITE" id="PS50240"/>
    </source>
</evidence>
<evidence type="ECO:0000256" key="1">
    <source>
        <dbReference type="RuleBase" id="RU363034"/>
    </source>
</evidence>
<name>A0A437QSY1_9GAMM</name>
<comment type="caution">
    <text evidence="4">The sequence shown here is derived from an EMBL/GenBank/DDBJ whole genome shotgun (WGS) entry which is preliminary data.</text>
</comment>
<dbReference type="OrthoDB" id="9813836at2"/>
<dbReference type="AlphaFoldDB" id="A0A437QSY1"/>
<keyword evidence="2" id="KW-0732">Signal</keyword>
<feature type="signal peptide" evidence="2">
    <location>
        <begin position="1"/>
        <end position="21"/>
    </location>
</feature>
<dbReference type="InterPro" id="IPR043504">
    <property type="entry name" value="Peptidase_S1_PA_chymotrypsin"/>
</dbReference>
<organism evidence="4 5">
    <name type="scientific">Rheinheimera riviphila</name>
    <dbReference type="NCBI Taxonomy" id="1834037"/>
    <lineage>
        <taxon>Bacteria</taxon>
        <taxon>Pseudomonadati</taxon>
        <taxon>Pseudomonadota</taxon>
        <taxon>Gammaproteobacteria</taxon>
        <taxon>Chromatiales</taxon>
        <taxon>Chromatiaceae</taxon>
        <taxon>Rheinheimera</taxon>
    </lineage>
</organism>
<reference evidence="4 5" key="1">
    <citation type="submission" date="2019-01" db="EMBL/GenBank/DDBJ databases">
        <authorList>
            <person name="Chen W.-M."/>
        </authorList>
    </citation>
    <scope>NUCLEOTIDE SEQUENCE [LARGE SCALE GENOMIC DNA]</scope>
    <source>
        <strain evidence="4 5">KYPC3</strain>
    </source>
</reference>
<sequence>MIKKAFAVGSVLTLLSGFANAGVIRHDVPDSSYKNLSYQSQFDSVGAVLFDTNDGGYICSGTVVAKHWVLTAAHCVDEATSMTFHLPEFNADRSGILGHKTYTATSWVAHNNWTGNLIEGWDVGLMYVEEGFDVGPAELYRGSGEAGAVGTHVGYGATGNGTTGATMGAGTRRAGQNVVDGMFSTDGTGEQLMWSDFDHPDPAATDSYGDVYNDWVNFIYGFNDFGFSSDNLALGLEYSIAGGDSGGAVFIEEAGEFFLAGVHSLGWQIGDYQAGYGNLYASTRVSDTLSWIDSYIAEEVPVTSTIALFGAGFMLLGLRRRRQDA</sequence>
<dbReference type="GO" id="GO:0006508">
    <property type="term" value="P:proteolysis"/>
    <property type="evidence" value="ECO:0007669"/>
    <property type="project" value="UniProtKB-KW"/>
</dbReference>
<dbReference type="Proteomes" id="UP000283077">
    <property type="component" value="Unassembled WGS sequence"/>
</dbReference>
<dbReference type="PANTHER" id="PTHR24260:SF136">
    <property type="entry name" value="GH08193P-RELATED"/>
    <property type="match status" value="1"/>
</dbReference>
<proteinExistence type="predicted"/>
<evidence type="ECO:0000256" key="2">
    <source>
        <dbReference type="SAM" id="SignalP"/>
    </source>
</evidence>
<dbReference type="PANTHER" id="PTHR24260">
    <property type="match status" value="1"/>
</dbReference>
<dbReference type="InterPro" id="IPR009003">
    <property type="entry name" value="Peptidase_S1_PA"/>
</dbReference>
<dbReference type="EMBL" id="SACS01000009">
    <property type="protein sequence ID" value="RVU37569.1"/>
    <property type="molecule type" value="Genomic_DNA"/>
</dbReference>
<dbReference type="Pfam" id="PF00089">
    <property type="entry name" value="Trypsin"/>
    <property type="match status" value="1"/>
</dbReference>